<organism evidence="2 3">
    <name type="scientific">Succinivibrio dextrinosolvens</name>
    <dbReference type="NCBI Taxonomy" id="83771"/>
    <lineage>
        <taxon>Bacteria</taxon>
        <taxon>Pseudomonadati</taxon>
        <taxon>Pseudomonadota</taxon>
        <taxon>Gammaproteobacteria</taxon>
        <taxon>Aeromonadales</taxon>
        <taxon>Succinivibrionaceae</taxon>
        <taxon>Succinivibrio</taxon>
    </lineage>
</organism>
<protein>
    <submittedName>
        <fullName evidence="2">Uncharacterized protein</fullName>
    </submittedName>
</protein>
<dbReference type="Proteomes" id="UP000243374">
    <property type="component" value="Unassembled WGS sequence"/>
</dbReference>
<sequence length="180" mass="18833">MDVATSTISNLGIANIPHAAQEARRDSIARETIPQISHISKSLNSQATAQGNAQLAPANANLYIQADSLIKASQEKKGISRKQTKGKIQNEEQTENASEAKKSASSVSTLSGNSLNQKVSDPAAIKAALGGAFGATGASYSKEAEDRRGKGEGFSSKVIADTYNNIVPDFSKGQQLDVEG</sequence>
<dbReference type="RefSeq" id="WP_074838427.1">
    <property type="nucleotide sequence ID" value="NZ_CP047056.1"/>
</dbReference>
<gene>
    <name evidence="2" type="ORF">SAMN04487865_100271</name>
</gene>
<feature type="region of interest" description="Disordered" evidence="1">
    <location>
        <begin position="74"/>
        <end position="116"/>
    </location>
</feature>
<keyword evidence="3" id="KW-1185">Reference proteome</keyword>
<name>A0A662Z8U5_9GAMM</name>
<evidence type="ECO:0000256" key="1">
    <source>
        <dbReference type="SAM" id="MobiDB-lite"/>
    </source>
</evidence>
<dbReference type="AlphaFoldDB" id="A0A662Z8U5"/>
<dbReference type="OrthoDB" id="7060126at2"/>
<reference evidence="2 3" key="1">
    <citation type="submission" date="2016-10" db="EMBL/GenBank/DDBJ databases">
        <authorList>
            <person name="Varghese N."/>
            <person name="Submissions S."/>
        </authorList>
    </citation>
    <scope>NUCLEOTIDE SEQUENCE [LARGE SCALE GENOMIC DNA]</scope>
    <source>
        <strain evidence="2 3">22B</strain>
    </source>
</reference>
<proteinExistence type="predicted"/>
<evidence type="ECO:0000313" key="3">
    <source>
        <dbReference type="Proteomes" id="UP000243374"/>
    </source>
</evidence>
<dbReference type="EMBL" id="FOSF01000002">
    <property type="protein sequence ID" value="SFJ79053.1"/>
    <property type="molecule type" value="Genomic_DNA"/>
</dbReference>
<accession>A0A662Z8U5</accession>
<evidence type="ECO:0000313" key="2">
    <source>
        <dbReference type="EMBL" id="SFJ79053.1"/>
    </source>
</evidence>